<organism evidence="1 2">
    <name type="scientific">Ancylostoma ceylanicum</name>
    <dbReference type="NCBI Taxonomy" id="53326"/>
    <lineage>
        <taxon>Eukaryota</taxon>
        <taxon>Metazoa</taxon>
        <taxon>Ecdysozoa</taxon>
        <taxon>Nematoda</taxon>
        <taxon>Chromadorea</taxon>
        <taxon>Rhabditida</taxon>
        <taxon>Rhabditina</taxon>
        <taxon>Rhabditomorpha</taxon>
        <taxon>Strongyloidea</taxon>
        <taxon>Ancylostomatidae</taxon>
        <taxon>Ancylostomatinae</taxon>
        <taxon>Ancylostoma</taxon>
    </lineage>
</organism>
<dbReference type="AlphaFoldDB" id="A0A016WVS5"/>
<gene>
    <name evidence="1" type="primary">Acey_s0483.g2289</name>
    <name evidence="1" type="ORF">Y032_0483g2289</name>
</gene>
<reference evidence="2" key="1">
    <citation type="journal article" date="2015" name="Nat. Genet.">
        <title>The genome and transcriptome of the zoonotic hookworm Ancylostoma ceylanicum identify infection-specific gene families.</title>
        <authorList>
            <person name="Schwarz E.M."/>
            <person name="Hu Y."/>
            <person name="Antoshechkin I."/>
            <person name="Miller M.M."/>
            <person name="Sternberg P.W."/>
            <person name="Aroian R.V."/>
        </authorList>
    </citation>
    <scope>NUCLEOTIDE SEQUENCE</scope>
    <source>
        <strain evidence="2">HY135</strain>
    </source>
</reference>
<name>A0A016WVS5_9BILA</name>
<keyword evidence="2" id="KW-1185">Reference proteome</keyword>
<sequence>MSNNCPKTLDSTRNGYDELCTYIRRAAVLAERPLEKRTCLSNGTITLMKHRQQLENTISTAFDRITYTETCKMLRRRIREDIRLHHC</sequence>
<accession>A0A016WVS5</accession>
<comment type="caution">
    <text evidence="1">The sequence shown here is derived from an EMBL/GenBank/DDBJ whole genome shotgun (WGS) entry which is preliminary data.</text>
</comment>
<evidence type="ECO:0000313" key="2">
    <source>
        <dbReference type="Proteomes" id="UP000024635"/>
    </source>
</evidence>
<evidence type="ECO:0000313" key="1">
    <source>
        <dbReference type="EMBL" id="EYC43696.1"/>
    </source>
</evidence>
<dbReference type="Proteomes" id="UP000024635">
    <property type="component" value="Unassembled WGS sequence"/>
</dbReference>
<dbReference type="EMBL" id="JARK01000083">
    <property type="protein sequence ID" value="EYC43696.1"/>
    <property type="molecule type" value="Genomic_DNA"/>
</dbReference>
<proteinExistence type="predicted"/>
<protein>
    <submittedName>
        <fullName evidence="1">Uncharacterized protein</fullName>
    </submittedName>
</protein>